<evidence type="ECO:0000256" key="1">
    <source>
        <dbReference type="ARBA" id="ARBA00022900"/>
    </source>
</evidence>
<protein>
    <submittedName>
        <fullName evidence="4">TIL domain-containing protein</fullName>
    </submittedName>
</protein>
<dbReference type="InterPro" id="IPR002919">
    <property type="entry name" value="TIL_dom"/>
</dbReference>
<dbReference type="Pfam" id="PF01826">
    <property type="entry name" value="TIL"/>
    <property type="match status" value="1"/>
</dbReference>
<dbReference type="SUPFAM" id="SSF57567">
    <property type="entry name" value="Serine protease inhibitors"/>
    <property type="match status" value="1"/>
</dbReference>
<dbReference type="InterPro" id="IPR036084">
    <property type="entry name" value="Ser_inhib-like_sf"/>
</dbReference>
<keyword evidence="3" id="KW-1185">Reference proteome</keyword>
<name>A0A915JWY5_ROMCU</name>
<sequence>MLKATPELVRRCGRNMEYMQCGASCERQCRDVINNVPPRSPCWGMCNAPGCYCRPGFARFYQFQYCVTESECYG</sequence>
<feature type="domain" description="TIL" evidence="2">
    <location>
        <begin position="12"/>
        <end position="72"/>
    </location>
</feature>
<keyword evidence="1" id="KW-0722">Serine protease inhibitor</keyword>
<keyword evidence="1" id="KW-0646">Protease inhibitor</keyword>
<dbReference type="WBParaSite" id="nRc.2.0.1.t30598-RA">
    <property type="protein sequence ID" value="nRc.2.0.1.t30598-RA"/>
    <property type="gene ID" value="nRc.2.0.1.g30598"/>
</dbReference>
<evidence type="ECO:0000313" key="3">
    <source>
        <dbReference type="Proteomes" id="UP000887565"/>
    </source>
</evidence>
<proteinExistence type="predicted"/>
<dbReference type="Proteomes" id="UP000887565">
    <property type="component" value="Unplaced"/>
</dbReference>
<dbReference type="Gene3D" id="2.10.25.10">
    <property type="entry name" value="Laminin"/>
    <property type="match status" value="1"/>
</dbReference>
<dbReference type="CDD" id="cd19941">
    <property type="entry name" value="TIL"/>
    <property type="match status" value="1"/>
</dbReference>
<accession>A0A915JWY5</accession>
<evidence type="ECO:0000313" key="4">
    <source>
        <dbReference type="WBParaSite" id="nRc.2.0.1.t30598-RA"/>
    </source>
</evidence>
<dbReference type="GO" id="GO:0004867">
    <property type="term" value="F:serine-type endopeptidase inhibitor activity"/>
    <property type="evidence" value="ECO:0007669"/>
    <property type="project" value="UniProtKB-KW"/>
</dbReference>
<organism evidence="3 4">
    <name type="scientific">Romanomermis culicivorax</name>
    <name type="common">Nematode worm</name>
    <dbReference type="NCBI Taxonomy" id="13658"/>
    <lineage>
        <taxon>Eukaryota</taxon>
        <taxon>Metazoa</taxon>
        <taxon>Ecdysozoa</taxon>
        <taxon>Nematoda</taxon>
        <taxon>Enoplea</taxon>
        <taxon>Dorylaimia</taxon>
        <taxon>Mermithida</taxon>
        <taxon>Mermithoidea</taxon>
        <taxon>Mermithidae</taxon>
        <taxon>Romanomermis</taxon>
    </lineage>
</organism>
<reference evidence="4" key="1">
    <citation type="submission" date="2022-11" db="UniProtKB">
        <authorList>
            <consortium name="WormBaseParasite"/>
        </authorList>
    </citation>
    <scope>IDENTIFICATION</scope>
</reference>
<dbReference type="AlphaFoldDB" id="A0A915JWY5"/>
<evidence type="ECO:0000259" key="2">
    <source>
        <dbReference type="Pfam" id="PF01826"/>
    </source>
</evidence>